<proteinExistence type="predicted"/>
<accession>A0AB39NV85</accession>
<protein>
    <submittedName>
        <fullName evidence="1">Uncharacterized protein</fullName>
    </submittedName>
</protein>
<dbReference type="RefSeq" id="WP_369153363.1">
    <property type="nucleotide sequence ID" value="NZ_CP163433.1"/>
</dbReference>
<reference evidence="1" key="1">
    <citation type="submission" date="2024-07" db="EMBL/GenBank/DDBJ databases">
        <authorList>
            <person name="Yu S.T."/>
        </authorList>
    </citation>
    <scope>NUCLEOTIDE SEQUENCE</scope>
    <source>
        <strain evidence="1">R17</strain>
    </source>
</reference>
<dbReference type="EMBL" id="CP163433">
    <property type="protein sequence ID" value="XDQ22575.1"/>
    <property type="molecule type" value="Genomic_DNA"/>
</dbReference>
<name>A0AB39NV85_9ACTN</name>
<organism evidence="1">
    <name type="scientific">Streptomyces sp. R17</name>
    <dbReference type="NCBI Taxonomy" id="3238626"/>
    <lineage>
        <taxon>Bacteria</taxon>
        <taxon>Bacillati</taxon>
        <taxon>Actinomycetota</taxon>
        <taxon>Actinomycetes</taxon>
        <taxon>Kitasatosporales</taxon>
        <taxon>Streptomycetaceae</taxon>
        <taxon>Streptomyces</taxon>
    </lineage>
</organism>
<dbReference type="AlphaFoldDB" id="A0AB39NV85"/>
<evidence type="ECO:0000313" key="1">
    <source>
        <dbReference type="EMBL" id="XDQ22575.1"/>
    </source>
</evidence>
<sequence>MKPAPWRPPPEYAEAIEALSAVPRLDREQVVRLVHAEAELAPVVDAFAARYAQTFSRADDADLRLWLLRRLEIAGDRRAERYWHLLAVINKWPFLPSLFGPSALRRPC</sequence>
<gene>
    <name evidence="1" type="ORF">AB5J48_32650</name>
</gene>